<evidence type="ECO:0000313" key="1">
    <source>
        <dbReference type="EMBL" id="ELQ63410.1"/>
    </source>
</evidence>
<proteinExistence type="predicted"/>
<dbReference type="EMBL" id="JH795779">
    <property type="protein sequence ID" value="ELQ63410.1"/>
    <property type="molecule type" value="Genomic_DNA"/>
</dbReference>
<name>L7J799_PYRO1</name>
<protein>
    <submittedName>
        <fullName evidence="1">Uncharacterized protein</fullName>
    </submittedName>
</protein>
<sequence length="81" mass="8284">MARQTKEAANTGSSPHRRRPIVLVLVLAKVSSLLRDAAEGSEGFFFGIRAAGTGVVQVVSPAGFGYASIPEPFAGGLGLVA</sequence>
<organism>
    <name type="scientific">Pyricularia oryzae (strain P131)</name>
    <name type="common">Rice blast fungus</name>
    <name type="synonym">Magnaporthe oryzae</name>
    <dbReference type="NCBI Taxonomy" id="1143193"/>
    <lineage>
        <taxon>Eukaryota</taxon>
        <taxon>Fungi</taxon>
        <taxon>Dikarya</taxon>
        <taxon>Ascomycota</taxon>
        <taxon>Pezizomycotina</taxon>
        <taxon>Sordariomycetes</taxon>
        <taxon>Sordariomycetidae</taxon>
        <taxon>Magnaporthales</taxon>
        <taxon>Pyriculariaceae</taxon>
        <taxon>Pyricularia</taxon>
    </lineage>
</organism>
<reference evidence="1" key="1">
    <citation type="journal article" date="2012" name="PLoS Genet.">
        <title>Comparative analysis of the genomes of two field isolates of the rice blast fungus Magnaporthe oryzae.</title>
        <authorList>
            <person name="Xue M."/>
            <person name="Yang J."/>
            <person name="Li Z."/>
            <person name="Hu S."/>
            <person name="Yao N."/>
            <person name="Dean R.A."/>
            <person name="Zhao W."/>
            <person name="Shen M."/>
            <person name="Zhang H."/>
            <person name="Li C."/>
            <person name="Liu L."/>
            <person name="Cao L."/>
            <person name="Xu X."/>
            <person name="Xing Y."/>
            <person name="Hsiang T."/>
            <person name="Zhang Z."/>
            <person name="Xu J.R."/>
            <person name="Peng Y.L."/>
        </authorList>
    </citation>
    <scope>NUCLEOTIDE SEQUENCE [LARGE SCALE GENOMIC DNA]</scope>
    <source>
        <strain evidence="1">P131</strain>
    </source>
</reference>
<gene>
    <name evidence="1" type="ORF">OOW_P131scaffold00982g8</name>
</gene>
<dbReference type="AlphaFoldDB" id="L7J799"/>
<accession>L7J799</accession>